<keyword evidence="2" id="KW-1185">Reference proteome</keyword>
<name>A0A841D4A1_PLAVE</name>
<sequence length="99" mass="10671">MGSRRITCACCGRPGDHDTNGWVKSCAVRWRAAGRPADGPPAPGVRGTGGEWQAARERRAEYAELAGLGWSKTYIAWELSVSVRTVERYAAAAKEMTCG</sequence>
<evidence type="ECO:0000313" key="2">
    <source>
        <dbReference type="Proteomes" id="UP000562352"/>
    </source>
</evidence>
<evidence type="ECO:0000313" key="1">
    <source>
        <dbReference type="EMBL" id="MBB5965081.1"/>
    </source>
</evidence>
<dbReference type="Proteomes" id="UP000562352">
    <property type="component" value="Unassembled WGS sequence"/>
</dbReference>
<dbReference type="RefSeq" id="WP_184944217.1">
    <property type="nucleotide sequence ID" value="NZ_BAAAWZ010000001.1"/>
</dbReference>
<proteinExistence type="predicted"/>
<comment type="caution">
    <text evidence="1">The sequence shown here is derived from an EMBL/GenBank/DDBJ whole genome shotgun (WGS) entry which is preliminary data.</text>
</comment>
<reference evidence="1 2" key="1">
    <citation type="submission" date="2020-08" db="EMBL/GenBank/DDBJ databases">
        <title>Genomic Encyclopedia of Type Strains, Phase III (KMG-III): the genomes of soil and plant-associated and newly described type strains.</title>
        <authorList>
            <person name="Whitman W."/>
        </authorList>
    </citation>
    <scope>NUCLEOTIDE SEQUENCE [LARGE SCALE GENOMIC DNA]</scope>
    <source>
        <strain evidence="1 2">CECT 3303</strain>
    </source>
</reference>
<evidence type="ECO:0008006" key="3">
    <source>
        <dbReference type="Google" id="ProtNLM"/>
    </source>
</evidence>
<organism evidence="1 2">
    <name type="scientific">Planomonospora venezuelensis</name>
    <dbReference type="NCBI Taxonomy" id="1999"/>
    <lineage>
        <taxon>Bacteria</taxon>
        <taxon>Bacillati</taxon>
        <taxon>Actinomycetota</taxon>
        <taxon>Actinomycetes</taxon>
        <taxon>Streptosporangiales</taxon>
        <taxon>Streptosporangiaceae</taxon>
        <taxon>Planomonospora</taxon>
    </lineage>
</organism>
<dbReference type="EMBL" id="JACHJJ010000015">
    <property type="protein sequence ID" value="MBB5965081.1"/>
    <property type="molecule type" value="Genomic_DNA"/>
</dbReference>
<dbReference type="AlphaFoldDB" id="A0A841D4A1"/>
<protein>
    <recommendedName>
        <fullName evidence="3">Homeodomain-like domain-containing protein</fullName>
    </recommendedName>
</protein>
<accession>A0A841D4A1</accession>
<gene>
    <name evidence="1" type="ORF">FHS22_004367</name>
</gene>